<dbReference type="AlphaFoldDB" id="A0A940NPB4"/>
<dbReference type="EMBL" id="JAGIYQ010000002">
    <property type="protein sequence ID" value="MBP0724477.1"/>
    <property type="molecule type" value="Genomic_DNA"/>
</dbReference>
<comment type="caution">
    <text evidence="10">The sequence shown here is derived from an EMBL/GenBank/DDBJ whole genome shotgun (WGS) entry which is preliminary data.</text>
</comment>
<evidence type="ECO:0000313" key="10">
    <source>
        <dbReference type="EMBL" id="MBP0724477.1"/>
    </source>
</evidence>
<evidence type="ECO:0000259" key="8">
    <source>
        <dbReference type="Pfam" id="PF02706"/>
    </source>
</evidence>
<feature type="transmembrane region" description="Helical" evidence="7">
    <location>
        <begin position="175"/>
        <end position="195"/>
    </location>
</feature>
<dbReference type="RefSeq" id="WP_209403010.1">
    <property type="nucleotide sequence ID" value="NZ_JAGIYQ010000002.1"/>
</dbReference>
<proteinExistence type="inferred from homology"/>
<evidence type="ECO:0000256" key="3">
    <source>
        <dbReference type="ARBA" id="ARBA00022475"/>
    </source>
</evidence>
<dbReference type="Pfam" id="PF02706">
    <property type="entry name" value="Wzz"/>
    <property type="match status" value="1"/>
</dbReference>
<keyword evidence="5 7" id="KW-1133">Transmembrane helix</keyword>
<dbReference type="Pfam" id="PF13807">
    <property type="entry name" value="GNVR"/>
    <property type="match status" value="1"/>
</dbReference>
<evidence type="ECO:0000256" key="5">
    <source>
        <dbReference type="ARBA" id="ARBA00022989"/>
    </source>
</evidence>
<evidence type="ECO:0000256" key="1">
    <source>
        <dbReference type="ARBA" id="ARBA00004651"/>
    </source>
</evidence>
<evidence type="ECO:0000256" key="6">
    <source>
        <dbReference type="ARBA" id="ARBA00023136"/>
    </source>
</evidence>
<dbReference type="PANTHER" id="PTHR32309">
    <property type="entry name" value="TYROSINE-PROTEIN KINASE"/>
    <property type="match status" value="1"/>
</dbReference>
<sequence>MSEEILNISSFFQIIFKRFWMVLVITVVAVLTSAGITYFMITPIYQAKVNLLISGQQQTRDTTPLSIDDSVKLVTTYQDILLSPNIISDAQTSLNDDGYDIKINENNLSVNHIENSQVFELIVKDSDTTKASLIANAIADSFDGNIRSLMNLKVSNVKVMNKASVDSSPVSPKPMLIMGITFVISFIVSIWITLLTNNIKKNREKLKSNDLEKSL</sequence>
<evidence type="ECO:0000256" key="7">
    <source>
        <dbReference type="SAM" id="Phobius"/>
    </source>
</evidence>
<dbReference type="InterPro" id="IPR003856">
    <property type="entry name" value="LPS_length_determ_N"/>
</dbReference>
<keyword evidence="4 7" id="KW-0812">Transmembrane</keyword>
<feature type="domain" description="Polysaccharide chain length determinant N-terminal" evidence="8">
    <location>
        <begin position="7"/>
        <end position="88"/>
    </location>
</feature>
<organism evidence="10 11">
    <name type="scientific">Gottfriedia endophytica</name>
    <dbReference type="NCBI Taxonomy" id="2820819"/>
    <lineage>
        <taxon>Bacteria</taxon>
        <taxon>Bacillati</taxon>
        <taxon>Bacillota</taxon>
        <taxon>Bacilli</taxon>
        <taxon>Bacillales</taxon>
        <taxon>Bacillaceae</taxon>
        <taxon>Gottfriedia</taxon>
    </lineage>
</organism>
<dbReference type="GO" id="GO:0005886">
    <property type="term" value="C:plasma membrane"/>
    <property type="evidence" value="ECO:0007669"/>
    <property type="project" value="UniProtKB-SubCell"/>
</dbReference>
<evidence type="ECO:0000256" key="2">
    <source>
        <dbReference type="ARBA" id="ARBA00006683"/>
    </source>
</evidence>
<keyword evidence="3" id="KW-1003">Cell membrane</keyword>
<evidence type="ECO:0000313" key="11">
    <source>
        <dbReference type="Proteomes" id="UP000682134"/>
    </source>
</evidence>
<evidence type="ECO:0008006" key="12">
    <source>
        <dbReference type="Google" id="ProtNLM"/>
    </source>
</evidence>
<gene>
    <name evidence="10" type="ORF">J5Y03_04650</name>
</gene>
<dbReference type="InterPro" id="IPR032807">
    <property type="entry name" value="GNVR"/>
</dbReference>
<evidence type="ECO:0000259" key="9">
    <source>
        <dbReference type="Pfam" id="PF13807"/>
    </source>
</evidence>
<keyword evidence="6 7" id="KW-0472">Membrane</keyword>
<evidence type="ECO:0000256" key="4">
    <source>
        <dbReference type="ARBA" id="ARBA00022692"/>
    </source>
</evidence>
<reference evidence="10" key="1">
    <citation type="submission" date="2021-04" db="EMBL/GenBank/DDBJ databases">
        <title>Genome seq and assembly of Bacillus sp.</title>
        <authorList>
            <person name="Chhetri G."/>
        </authorList>
    </citation>
    <scope>NUCLEOTIDE SEQUENCE</scope>
    <source>
        <strain evidence="10">RG28</strain>
    </source>
</reference>
<comment type="subcellular location">
    <subcellularLocation>
        <location evidence="1">Cell membrane</location>
        <topology evidence="1">Multi-pass membrane protein</topology>
    </subcellularLocation>
</comment>
<keyword evidence="11" id="KW-1185">Reference proteome</keyword>
<comment type="similarity">
    <text evidence="2">Belongs to the CpsC/CapA family.</text>
</comment>
<dbReference type="InterPro" id="IPR050445">
    <property type="entry name" value="Bact_polysacc_biosynth/exp"/>
</dbReference>
<dbReference type="PANTHER" id="PTHR32309:SF13">
    <property type="entry name" value="FERRIC ENTEROBACTIN TRANSPORT PROTEIN FEPE"/>
    <property type="match status" value="1"/>
</dbReference>
<name>A0A940NPB4_9BACI</name>
<protein>
    <recommendedName>
        <fullName evidence="12">Polysaccharide chain length determinant N-terminal domain-containing protein</fullName>
    </recommendedName>
</protein>
<accession>A0A940NPB4</accession>
<feature type="transmembrane region" description="Helical" evidence="7">
    <location>
        <begin position="20"/>
        <end position="41"/>
    </location>
</feature>
<dbReference type="GO" id="GO:0004713">
    <property type="term" value="F:protein tyrosine kinase activity"/>
    <property type="evidence" value="ECO:0007669"/>
    <property type="project" value="TreeGrafter"/>
</dbReference>
<dbReference type="Proteomes" id="UP000682134">
    <property type="component" value="Unassembled WGS sequence"/>
</dbReference>
<feature type="domain" description="Tyrosine-protein kinase G-rich" evidence="9">
    <location>
        <begin position="151"/>
        <end position="195"/>
    </location>
</feature>